<sequence>MRKTDKKTDNQIRIVLTEVCDHALAAYPGFQWLTHLVDYSHFPESLKVVCIFDTNTNLSHFYEAGKSGLDAFIVTKLATIGIRLSKPSAQIAYDTEENCERENKGKWAHRLG</sequence>
<evidence type="ECO:0000313" key="1">
    <source>
        <dbReference type="EMBL" id="KKD00564.1"/>
    </source>
</evidence>
<keyword evidence="2" id="KW-1185">Reference proteome</keyword>
<reference evidence="1 2" key="1">
    <citation type="submission" date="2014-12" db="EMBL/GenBank/DDBJ databases">
        <title>Mercury Reductase activity and rhizosphere competence traits in the genome of root associated Photobacterium halotolerans MELD1.</title>
        <authorList>
            <person name="Mathew D.C."/>
            <person name="Huang C.-C."/>
        </authorList>
    </citation>
    <scope>NUCLEOTIDE SEQUENCE [LARGE SCALE GENOMIC DNA]</scope>
    <source>
        <strain evidence="1 2">MELD1</strain>
    </source>
</reference>
<dbReference type="AlphaFoldDB" id="A0A0F5VEM9"/>
<dbReference type="EMBL" id="JWYV01000004">
    <property type="protein sequence ID" value="KKD00564.1"/>
    <property type="molecule type" value="Genomic_DNA"/>
</dbReference>
<name>A0A0F5VEM9_9GAMM</name>
<dbReference type="PATRIC" id="fig|265726.11.peg.3608"/>
<protein>
    <submittedName>
        <fullName evidence="1">Fis family transcriptional regulator</fullName>
    </submittedName>
</protein>
<proteinExistence type="predicted"/>
<dbReference type="OrthoDB" id="6996126at2"/>
<organism evidence="1 2">
    <name type="scientific">Photobacterium halotolerans</name>
    <dbReference type="NCBI Taxonomy" id="265726"/>
    <lineage>
        <taxon>Bacteria</taxon>
        <taxon>Pseudomonadati</taxon>
        <taxon>Pseudomonadota</taxon>
        <taxon>Gammaproteobacteria</taxon>
        <taxon>Vibrionales</taxon>
        <taxon>Vibrionaceae</taxon>
        <taxon>Photobacterium</taxon>
    </lineage>
</organism>
<dbReference type="RefSeq" id="WP_046220113.1">
    <property type="nucleotide sequence ID" value="NZ_JWYV01000004.1"/>
</dbReference>
<dbReference type="Proteomes" id="UP000033633">
    <property type="component" value="Unassembled WGS sequence"/>
</dbReference>
<comment type="caution">
    <text evidence="1">The sequence shown here is derived from an EMBL/GenBank/DDBJ whole genome shotgun (WGS) entry which is preliminary data.</text>
</comment>
<dbReference type="STRING" id="265726.KY46_07710"/>
<evidence type="ECO:0000313" key="2">
    <source>
        <dbReference type="Proteomes" id="UP000033633"/>
    </source>
</evidence>
<accession>A0A0F5VEM9</accession>
<gene>
    <name evidence="1" type="ORF">KY46_07710</name>
</gene>